<dbReference type="HOGENOM" id="CLU_001265_19_3_7"/>
<evidence type="ECO:0000313" key="10">
    <source>
        <dbReference type="EMBL" id="AFM22954.1"/>
    </source>
</evidence>
<comment type="subcellular location">
    <subcellularLocation>
        <location evidence="1">Cell membrane</location>
        <topology evidence="1">Multi-pass membrane protein</topology>
    </subcellularLocation>
</comment>
<evidence type="ECO:0000256" key="1">
    <source>
        <dbReference type="ARBA" id="ARBA00004651"/>
    </source>
</evidence>
<feature type="transmembrane region" description="Helical" evidence="8">
    <location>
        <begin position="12"/>
        <end position="31"/>
    </location>
</feature>
<name>I4C063_DESTA</name>
<accession>I4C063</accession>
<reference evidence="11" key="1">
    <citation type="submission" date="2012-06" db="EMBL/GenBank/DDBJ databases">
        <title>Complete sequence of chromosome of Desulfomonile tiedjei DSM 6799.</title>
        <authorList>
            <person name="Lucas S."/>
            <person name="Copeland A."/>
            <person name="Lapidus A."/>
            <person name="Glavina del Rio T."/>
            <person name="Dalin E."/>
            <person name="Tice H."/>
            <person name="Bruce D."/>
            <person name="Goodwin L."/>
            <person name="Pitluck S."/>
            <person name="Peters L."/>
            <person name="Ovchinnikova G."/>
            <person name="Zeytun A."/>
            <person name="Lu M."/>
            <person name="Kyrpides N."/>
            <person name="Mavromatis K."/>
            <person name="Ivanova N."/>
            <person name="Brettin T."/>
            <person name="Detter J.C."/>
            <person name="Han C."/>
            <person name="Larimer F."/>
            <person name="Land M."/>
            <person name="Hauser L."/>
            <person name="Markowitz V."/>
            <person name="Cheng J.-F."/>
            <person name="Hugenholtz P."/>
            <person name="Woyke T."/>
            <person name="Wu D."/>
            <person name="Spring S."/>
            <person name="Schroeder M."/>
            <person name="Brambilla E."/>
            <person name="Klenk H.-P."/>
            <person name="Eisen J.A."/>
        </authorList>
    </citation>
    <scope>NUCLEOTIDE SEQUENCE [LARGE SCALE GENOMIC DNA]</scope>
    <source>
        <strain evidence="11">ATCC 49306 / DSM 6799 / DCB-1</strain>
    </source>
</reference>
<sequence>MKEKQNDISLDSWSGLQLLVFSLVAAAFTTIYITQPVLPIFRSEFEVGETYASLTISAVIFGIALSNCPLGIAADRFPIKPIILTGGIVITLCSLACSITTSISLLIGTRFVQGLFIPCLTTCVAAFLSKTLPREKLNVVMGSYISATVAGGLGGRLLGGFIHPPLHWRYAFVTASVMVFLATLAAYRFLPHEKSKNPADPEDQGFLALIVRPELLRTFLVAFSAFFVFSSVFNYLPFYLSSPAFGASTNAITFMYTSYVIGIVMGPVAGNLSNRMGNGVIMALGAVVFAVSIGTTLIKSMPGIALSLCGICAGFFAVHAAAAGSLNRRLVSSRGRANSLYVLFYYLGGFAGISVSGYMYVLSGWPGIVVTGWLVLIIPFATGMWELKHRKPTP</sequence>
<proteinExistence type="inferred from homology"/>
<keyword evidence="11" id="KW-1185">Reference proteome</keyword>
<dbReference type="EMBL" id="CP003360">
    <property type="protein sequence ID" value="AFM22954.1"/>
    <property type="molecule type" value="Genomic_DNA"/>
</dbReference>
<evidence type="ECO:0000256" key="7">
    <source>
        <dbReference type="ARBA" id="ARBA00023136"/>
    </source>
</evidence>
<feature type="transmembrane region" description="Helical" evidence="8">
    <location>
        <begin position="252"/>
        <end position="272"/>
    </location>
</feature>
<evidence type="ECO:0000313" key="11">
    <source>
        <dbReference type="Proteomes" id="UP000006055"/>
    </source>
</evidence>
<feature type="transmembrane region" description="Helical" evidence="8">
    <location>
        <begin position="141"/>
        <end position="162"/>
    </location>
</feature>
<feature type="transmembrane region" description="Helical" evidence="8">
    <location>
        <begin position="51"/>
        <end position="70"/>
    </location>
</feature>
<evidence type="ECO:0000256" key="2">
    <source>
        <dbReference type="ARBA" id="ARBA00008335"/>
    </source>
</evidence>
<dbReference type="InterPro" id="IPR036259">
    <property type="entry name" value="MFS_trans_sf"/>
</dbReference>
<feature type="transmembrane region" description="Helical" evidence="8">
    <location>
        <begin position="111"/>
        <end position="129"/>
    </location>
</feature>
<dbReference type="eggNOG" id="COG2814">
    <property type="taxonomic scope" value="Bacteria"/>
</dbReference>
<feature type="transmembrane region" description="Helical" evidence="8">
    <location>
        <begin position="82"/>
        <end position="105"/>
    </location>
</feature>
<evidence type="ECO:0000256" key="3">
    <source>
        <dbReference type="ARBA" id="ARBA00022448"/>
    </source>
</evidence>
<comment type="similarity">
    <text evidence="2">Belongs to the major facilitator superfamily.</text>
</comment>
<keyword evidence="5 8" id="KW-0812">Transmembrane</keyword>
<gene>
    <name evidence="10" type="ordered locus">Desti_0208</name>
</gene>
<feature type="transmembrane region" description="Helical" evidence="8">
    <location>
        <begin position="367"/>
        <end position="387"/>
    </location>
</feature>
<dbReference type="Proteomes" id="UP000006055">
    <property type="component" value="Chromosome"/>
</dbReference>
<dbReference type="Gene3D" id="1.20.1250.20">
    <property type="entry name" value="MFS general substrate transporter like domains"/>
    <property type="match status" value="1"/>
</dbReference>
<organism evidence="10 11">
    <name type="scientific">Desulfomonile tiedjei (strain ATCC 49306 / DSM 6799 / DCB-1)</name>
    <dbReference type="NCBI Taxonomy" id="706587"/>
    <lineage>
        <taxon>Bacteria</taxon>
        <taxon>Pseudomonadati</taxon>
        <taxon>Thermodesulfobacteriota</taxon>
        <taxon>Desulfomonilia</taxon>
        <taxon>Desulfomonilales</taxon>
        <taxon>Desulfomonilaceae</taxon>
        <taxon>Desulfomonile</taxon>
    </lineage>
</organism>
<evidence type="ECO:0000256" key="8">
    <source>
        <dbReference type="SAM" id="Phobius"/>
    </source>
</evidence>
<feature type="transmembrane region" description="Helical" evidence="8">
    <location>
        <begin position="219"/>
        <end position="240"/>
    </location>
</feature>
<dbReference type="AlphaFoldDB" id="I4C063"/>
<dbReference type="PANTHER" id="PTHR43271:SF2">
    <property type="entry name" value="BLL2771 PROTEIN"/>
    <property type="match status" value="1"/>
</dbReference>
<dbReference type="PANTHER" id="PTHR43271">
    <property type="entry name" value="BLL2771 PROTEIN"/>
    <property type="match status" value="1"/>
</dbReference>
<dbReference type="PROSITE" id="PS50850">
    <property type="entry name" value="MFS"/>
    <property type="match status" value="1"/>
</dbReference>
<evidence type="ECO:0000256" key="6">
    <source>
        <dbReference type="ARBA" id="ARBA00022989"/>
    </source>
</evidence>
<dbReference type="CDD" id="cd17324">
    <property type="entry name" value="MFS_NepI_like"/>
    <property type="match status" value="1"/>
</dbReference>
<dbReference type="InterPro" id="IPR020846">
    <property type="entry name" value="MFS_dom"/>
</dbReference>
<dbReference type="SUPFAM" id="SSF103473">
    <property type="entry name" value="MFS general substrate transporter"/>
    <property type="match status" value="1"/>
</dbReference>
<evidence type="ECO:0000259" key="9">
    <source>
        <dbReference type="PROSITE" id="PS50850"/>
    </source>
</evidence>
<dbReference type="RefSeq" id="WP_014808113.1">
    <property type="nucleotide sequence ID" value="NC_018025.1"/>
</dbReference>
<keyword evidence="4" id="KW-1003">Cell membrane</keyword>
<protein>
    <submittedName>
        <fullName evidence="10">Arabinose efflux permease family protein</fullName>
    </submittedName>
</protein>
<dbReference type="OrthoDB" id="9780737at2"/>
<dbReference type="GO" id="GO:0005886">
    <property type="term" value="C:plasma membrane"/>
    <property type="evidence" value="ECO:0007669"/>
    <property type="project" value="UniProtKB-SubCell"/>
</dbReference>
<evidence type="ECO:0000256" key="5">
    <source>
        <dbReference type="ARBA" id="ARBA00022692"/>
    </source>
</evidence>
<keyword evidence="3" id="KW-0813">Transport</keyword>
<dbReference type="STRING" id="706587.Desti_0208"/>
<keyword evidence="6 8" id="KW-1133">Transmembrane helix</keyword>
<dbReference type="GO" id="GO:0022857">
    <property type="term" value="F:transmembrane transporter activity"/>
    <property type="evidence" value="ECO:0007669"/>
    <property type="project" value="InterPro"/>
</dbReference>
<feature type="domain" description="Major facilitator superfamily (MFS) profile" evidence="9">
    <location>
        <begin position="15"/>
        <end position="390"/>
    </location>
</feature>
<evidence type="ECO:0000256" key="4">
    <source>
        <dbReference type="ARBA" id="ARBA00022475"/>
    </source>
</evidence>
<feature type="transmembrane region" description="Helical" evidence="8">
    <location>
        <begin position="338"/>
        <end position="361"/>
    </location>
</feature>
<dbReference type="KEGG" id="dti:Desti_0208"/>
<feature type="transmembrane region" description="Helical" evidence="8">
    <location>
        <begin position="279"/>
        <end position="298"/>
    </location>
</feature>
<dbReference type="Pfam" id="PF07690">
    <property type="entry name" value="MFS_1"/>
    <property type="match status" value="2"/>
</dbReference>
<keyword evidence="7 8" id="KW-0472">Membrane</keyword>
<feature type="transmembrane region" description="Helical" evidence="8">
    <location>
        <begin position="168"/>
        <end position="187"/>
    </location>
</feature>
<dbReference type="InterPro" id="IPR011701">
    <property type="entry name" value="MFS"/>
</dbReference>
<feature type="transmembrane region" description="Helical" evidence="8">
    <location>
        <begin position="304"/>
        <end position="326"/>
    </location>
</feature>